<gene>
    <name evidence="8" type="ORF">GGR88_000236</name>
</gene>
<keyword evidence="4" id="KW-1134">Transmembrane beta strand</keyword>
<dbReference type="InterPro" id="IPR051906">
    <property type="entry name" value="TolC-like"/>
</dbReference>
<keyword evidence="3" id="KW-0813">Transport</keyword>
<protein>
    <submittedName>
        <fullName evidence="8">TolC family type I secretion outer membrane protein</fullName>
    </submittedName>
</protein>
<comment type="caution">
    <text evidence="8">The sequence shown here is derived from an EMBL/GenBank/DDBJ whole genome shotgun (WGS) entry which is preliminary data.</text>
</comment>
<dbReference type="SUPFAM" id="SSF56954">
    <property type="entry name" value="Outer membrane efflux proteins (OEP)"/>
    <property type="match status" value="1"/>
</dbReference>
<keyword evidence="9" id="KW-1185">Reference proteome</keyword>
<evidence type="ECO:0000256" key="3">
    <source>
        <dbReference type="ARBA" id="ARBA00022448"/>
    </source>
</evidence>
<comment type="similarity">
    <text evidence="2">Belongs to the outer membrane factor (OMF) (TC 1.B.17) family.</text>
</comment>
<keyword evidence="5" id="KW-0812">Transmembrane</keyword>
<dbReference type="NCBIfam" id="TIGR01844">
    <property type="entry name" value="type_I_sec_TolC"/>
    <property type="match status" value="1"/>
</dbReference>
<keyword evidence="7" id="KW-0998">Cell outer membrane</keyword>
<dbReference type="InterPro" id="IPR010130">
    <property type="entry name" value="T1SS_OMP_TolC"/>
</dbReference>
<sequence length="441" mass="47119">MGISLSILLLMQAAGEPVATTDLPSALAAVYRDNPGIAADREGLKVLDEDVATARAAGRPSLLVEGSLARSELDVVGTGGIVGIRLAQPVYRGGRVTANVRAAETNVLAGRQSLRESEIDLMLDMIRAYSAVLRDRENLMLYDQTVAALRGLVGGEETRLSLGERTVTDVAQTRARLAGELALREAASQRLAQSQQSFVQLVGSQPGTLAPLPPLPALPPTEPDALAQALDANPAVERARLAAQVARFQTRAAVGNLLPTIDASASVQRRDEIVQILNRDVRQSLGTGTITVTIPIYQGGGEYAAIRRARHVTNVRELEIVEAERTVGYQVAVAWNALRAARAATVQLEQVVTENETALRGTRRETELGSRTVLDLLNAEAELRNAQIALSNSRHETYVAGASLLAATGALSPESFGATINRYAPEAHFEQVADRWIGTRP</sequence>
<dbReference type="PANTHER" id="PTHR30026:SF22">
    <property type="entry name" value="OUTER MEMBRANE EFFLUX PROTEIN"/>
    <property type="match status" value="1"/>
</dbReference>
<name>A0ABX0XIX7_9SPHN</name>
<accession>A0ABX0XIX7</accession>
<keyword evidence="6" id="KW-0472">Membrane</keyword>
<proteinExistence type="inferred from homology"/>
<evidence type="ECO:0000256" key="4">
    <source>
        <dbReference type="ARBA" id="ARBA00022452"/>
    </source>
</evidence>
<dbReference type="PANTHER" id="PTHR30026">
    <property type="entry name" value="OUTER MEMBRANE PROTEIN TOLC"/>
    <property type="match status" value="1"/>
</dbReference>
<evidence type="ECO:0000313" key="9">
    <source>
        <dbReference type="Proteomes" id="UP000734218"/>
    </source>
</evidence>
<evidence type="ECO:0000256" key="6">
    <source>
        <dbReference type="ARBA" id="ARBA00023136"/>
    </source>
</evidence>
<evidence type="ECO:0000256" key="7">
    <source>
        <dbReference type="ARBA" id="ARBA00023237"/>
    </source>
</evidence>
<organism evidence="8 9">
    <name type="scientific">Sphingomonas jejuensis</name>
    <dbReference type="NCBI Taxonomy" id="904715"/>
    <lineage>
        <taxon>Bacteria</taxon>
        <taxon>Pseudomonadati</taxon>
        <taxon>Pseudomonadota</taxon>
        <taxon>Alphaproteobacteria</taxon>
        <taxon>Sphingomonadales</taxon>
        <taxon>Sphingomonadaceae</taxon>
        <taxon>Sphingomonas</taxon>
    </lineage>
</organism>
<evidence type="ECO:0000256" key="1">
    <source>
        <dbReference type="ARBA" id="ARBA00004442"/>
    </source>
</evidence>
<dbReference type="Gene3D" id="1.20.1600.10">
    <property type="entry name" value="Outer membrane efflux proteins (OEP)"/>
    <property type="match status" value="1"/>
</dbReference>
<evidence type="ECO:0000256" key="5">
    <source>
        <dbReference type="ARBA" id="ARBA00022692"/>
    </source>
</evidence>
<reference evidence="8 9" key="1">
    <citation type="submission" date="2020-03" db="EMBL/GenBank/DDBJ databases">
        <title>Genomic Encyclopedia of Type Strains, Phase IV (KMG-IV): sequencing the most valuable type-strain genomes for metagenomic binning, comparative biology and taxonomic classification.</title>
        <authorList>
            <person name="Goeker M."/>
        </authorList>
    </citation>
    <scope>NUCLEOTIDE SEQUENCE [LARGE SCALE GENOMIC DNA]</scope>
    <source>
        <strain evidence="8 9">DSM 27651</strain>
    </source>
</reference>
<dbReference type="Pfam" id="PF02321">
    <property type="entry name" value="OEP"/>
    <property type="match status" value="2"/>
</dbReference>
<comment type="subcellular location">
    <subcellularLocation>
        <location evidence="1">Cell outer membrane</location>
    </subcellularLocation>
</comment>
<dbReference type="InterPro" id="IPR003423">
    <property type="entry name" value="OMP_efflux"/>
</dbReference>
<evidence type="ECO:0000256" key="2">
    <source>
        <dbReference type="ARBA" id="ARBA00007613"/>
    </source>
</evidence>
<dbReference type="Proteomes" id="UP000734218">
    <property type="component" value="Unassembled WGS sequence"/>
</dbReference>
<evidence type="ECO:0000313" key="8">
    <source>
        <dbReference type="EMBL" id="NJC32762.1"/>
    </source>
</evidence>
<dbReference type="EMBL" id="JAATJE010000001">
    <property type="protein sequence ID" value="NJC32762.1"/>
    <property type="molecule type" value="Genomic_DNA"/>
</dbReference>